<dbReference type="EMBL" id="BMIP01000002">
    <property type="protein sequence ID" value="GGD63377.1"/>
    <property type="molecule type" value="Genomic_DNA"/>
</dbReference>
<name>A0A916YVA3_9SPHN</name>
<dbReference type="PIRSF" id="PIRSF032131">
    <property type="entry name" value="UCP032131"/>
    <property type="match status" value="1"/>
</dbReference>
<dbReference type="InterPro" id="IPR009562">
    <property type="entry name" value="DUF1178"/>
</dbReference>
<organism evidence="2 3">
    <name type="scientific">Croceicoccus mobilis</name>
    <dbReference type="NCBI Taxonomy" id="1703339"/>
    <lineage>
        <taxon>Bacteria</taxon>
        <taxon>Pseudomonadati</taxon>
        <taxon>Pseudomonadota</taxon>
        <taxon>Alphaproteobacteria</taxon>
        <taxon>Sphingomonadales</taxon>
        <taxon>Erythrobacteraceae</taxon>
        <taxon>Croceicoccus</taxon>
    </lineage>
</organism>
<reference evidence="2" key="2">
    <citation type="submission" date="2020-09" db="EMBL/GenBank/DDBJ databases">
        <authorList>
            <person name="Sun Q."/>
            <person name="Zhou Y."/>
        </authorList>
    </citation>
    <scope>NUCLEOTIDE SEQUENCE</scope>
    <source>
        <strain evidence="2">CGMCC 1.15360</strain>
    </source>
</reference>
<accession>A0A916YVA3</accession>
<evidence type="ECO:0000313" key="2">
    <source>
        <dbReference type="EMBL" id="GGD63377.1"/>
    </source>
</evidence>
<dbReference type="OrthoDB" id="9799894at2"/>
<feature type="region of interest" description="Disordered" evidence="1">
    <location>
        <begin position="62"/>
        <end position="88"/>
    </location>
</feature>
<comment type="caution">
    <text evidence="2">The sequence shown here is derived from an EMBL/GenBank/DDBJ whole genome shotgun (WGS) entry which is preliminary data.</text>
</comment>
<dbReference type="Pfam" id="PF06676">
    <property type="entry name" value="DUF1178"/>
    <property type="match status" value="1"/>
</dbReference>
<evidence type="ECO:0000313" key="3">
    <source>
        <dbReference type="Proteomes" id="UP000612349"/>
    </source>
</evidence>
<reference evidence="2" key="1">
    <citation type="journal article" date="2014" name="Int. J. Syst. Evol. Microbiol.">
        <title>Complete genome sequence of Corynebacterium casei LMG S-19264T (=DSM 44701T), isolated from a smear-ripened cheese.</title>
        <authorList>
            <consortium name="US DOE Joint Genome Institute (JGI-PGF)"/>
            <person name="Walter F."/>
            <person name="Albersmeier A."/>
            <person name="Kalinowski J."/>
            <person name="Ruckert C."/>
        </authorList>
    </citation>
    <scope>NUCLEOTIDE SEQUENCE</scope>
    <source>
        <strain evidence="2">CGMCC 1.15360</strain>
    </source>
</reference>
<protein>
    <recommendedName>
        <fullName evidence="4">DUF1178 family protein</fullName>
    </recommendedName>
</protein>
<evidence type="ECO:0000256" key="1">
    <source>
        <dbReference type="SAM" id="MobiDB-lite"/>
    </source>
</evidence>
<evidence type="ECO:0008006" key="4">
    <source>
        <dbReference type="Google" id="ProtNLM"/>
    </source>
</evidence>
<dbReference type="RefSeq" id="WP_066776320.1">
    <property type="nucleotide sequence ID" value="NZ_BMIP01000002.1"/>
</dbReference>
<proteinExistence type="predicted"/>
<sequence length="172" mass="18634">MIVFDLRCCNADHRFEGWFRSSADFEHQRDTGLLCCPHCGSHQVEKAVMAPAVGRKGNQIDARPVSAPAQPDPTHGEAPAPPASAPVPAMTHLTDEAKKALISMAAMQQKVLSKSKWVGNDFAEEARAMHYGEREVEAIHGQTSREEAAELVDEGIDIAPLPFPVGPPEAMN</sequence>
<dbReference type="AlphaFoldDB" id="A0A916YVA3"/>
<keyword evidence="3" id="KW-1185">Reference proteome</keyword>
<dbReference type="Proteomes" id="UP000612349">
    <property type="component" value="Unassembled WGS sequence"/>
</dbReference>
<gene>
    <name evidence="2" type="ORF">GCM10010990_11080</name>
</gene>